<sequence>MQKYLGIKNMQPVNFMGGKHIQQNMIKIPAIIEHKVQIHYGDSDDDILAAREAGIRGIRILRAANSNYTPFPQAGGYGEEVVVNSSY</sequence>
<dbReference type="Proteomes" id="UP000254802">
    <property type="component" value="Unassembled WGS sequence"/>
</dbReference>
<dbReference type="InterPro" id="IPR023214">
    <property type="entry name" value="HAD_sf"/>
</dbReference>
<organism evidence="1 2">
    <name type="scientific">Mannheimia haemolytica</name>
    <name type="common">Pasteurella haemolytica</name>
    <dbReference type="NCBI Taxonomy" id="75985"/>
    <lineage>
        <taxon>Bacteria</taxon>
        <taxon>Pseudomonadati</taxon>
        <taxon>Pseudomonadota</taxon>
        <taxon>Gammaproteobacteria</taxon>
        <taxon>Pasteurellales</taxon>
        <taxon>Pasteurellaceae</taxon>
        <taxon>Mannheimia</taxon>
    </lineage>
</organism>
<name>A0A378MTK5_MANHA</name>
<reference evidence="1 2" key="1">
    <citation type="submission" date="2018-06" db="EMBL/GenBank/DDBJ databases">
        <authorList>
            <consortium name="Pathogen Informatics"/>
            <person name="Doyle S."/>
        </authorList>
    </citation>
    <scope>NUCLEOTIDE SEQUENCE [LARGE SCALE GENOMIC DNA]</scope>
    <source>
        <strain evidence="1 2">NCTC10638</strain>
    </source>
</reference>
<dbReference type="EMBL" id="UGPN01000002">
    <property type="protein sequence ID" value="STY59541.1"/>
    <property type="molecule type" value="Genomic_DNA"/>
</dbReference>
<dbReference type="SUPFAM" id="SSF56784">
    <property type="entry name" value="HAD-like"/>
    <property type="match status" value="1"/>
</dbReference>
<dbReference type="InterPro" id="IPR036412">
    <property type="entry name" value="HAD-like_sf"/>
</dbReference>
<dbReference type="AlphaFoldDB" id="A0A378MTK5"/>
<evidence type="ECO:0000313" key="1">
    <source>
        <dbReference type="EMBL" id="STY59541.1"/>
    </source>
</evidence>
<dbReference type="EC" id="3.1.3.2" evidence="1"/>
<evidence type="ECO:0000313" key="2">
    <source>
        <dbReference type="Proteomes" id="UP000254802"/>
    </source>
</evidence>
<protein>
    <submittedName>
        <fullName evidence="1">Class B acid phosphatase</fullName>
        <ecNumber evidence="1">3.1.3.2</ecNumber>
    </submittedName>
</protein>
<proteinExistence type="predicted"/>
<keyword evidence="1" id="KW-0378">Hydrolase</keyword>
<gene>
    <name evidence="1" type="primary">aphA_1</name>
    <name evidence="1" type="ORF">NCTC10638_00719</name>
</gene>
<accession>A0A378MTK5</accession>
<dbReference type="GO" id="GO:0003993">
    <property type="term" value="F:acid phosphatase activity"/>
    <property type="evidence" value="ECO:0007669"/>
    <property type="project" value="UniProtKB-EC"/>
</dbReference>
<dbReference type="Gene3D" id="3.40.50.1000">
    <property type="entry name" value="HAD superfamily/HAD-like"/>
    <property type="match status" value="1"/>
</dbReference>